<proteinExistence type="predicted"/>
<dbReference type="Proteomes" id="UP001144471">
    <property type="component" value="Unassembled WGS sequence"/>
</dbReference>
<protein>
    <submittedName>
        <fullName evidence="1">Uncharacterized protein</fullName>
    </submittedName>
</protein>
<dbReference type="EMBL" id="BSDY01000001">
    <property type="protein sequence ID" value="GLI54530.1"/>
    <property type="molecule type" value="Genomic_DNA"/>
</dbReference>
<evidence type="ECO:0000313" key="1">
    <source>
        <dbReference type="EMBL" id="GLI54530.1"/>
    </source>
</evidence>
<reference evidence="1" key="1">
    <citation type="submission" date="2022-12" db="EMBL/GenBank/DDBJ databases">
        <title>Reference genome sequencing for broad-spectrum identification of bacterial and archaeal isolates by mass spectrometry.</title>
        <authorList>
            <person name="Sekiguchi Y."/>
            <person name="Tourlousse D.M."/>
        </authorList>
    </citation>
    <scope>NUCLEOTIDE SEQUENCE</scope>
    <source>
        <strain evidence="1">10succ1</strain>
    </source>
</reference>
<keyword evidence="2" id="KW-1185">Reference proteome</keyword>
<evidence type="ECO:0000313" key="2">
    <source>
        <dbReference type="Proteomes" id="UP001144471"/>
    </source>
</evidence>
<gene>
    <name evidence="1" type="ORF">PM10SUCC1_00450</name>
</gene>
<name>A0A9W6LM47_9FUSO</name>
<organism evidence="1 2">
    <name type="scientific">Propionigenium maris DSM 9537</name>
    <dbReference type="NCBI Taxonomy" id="1123000"/>
    <lineage>
        <taxon>Bacteria</taxon>
        <taxon>Fusobacteriati</taxon>
        <taxon>Fusobacteriota</taxon>
        <taxon>Fusobacteriia</taxon>
        <taxon>Fusobacteriales</taxon>
        <taxon>Fusobacteriaceae</taxon>
        <taxon>Propionigenium</taxon>
    </lineage>
</organism>
<comment type="caution">
    <text evidence="1">The sequence shown here is derived from an EMBL/GenBank/DDBJ whole genome shotgun (WGS) entry which is preliminary data.</text>
</comment>
<dbReference type="AlphaFoldDB" id="A0A9W6LM47"/>
<sequence>MDSRKDILWNEEERVQIGLYIDLLKGRNINHYKKVTKAISDGMEKPVQDLVREIFRRARIERNIVMERLD</sequence>
<accession>A0A9W6LM47</accession>